<organism evidence="6 7">
    <name type="scientific">Aequitasia blattaphilus</name>
    <dbReference type="NCBI Taxonomy" id="2949332"/>
    <lineage>
        <taxon>Bacteria</taxon>
        <taxon>Bacillati</taxon>
        <taxon>Bacillota</taxon>
        <taxon>Clostridia</taxon>
        <taxon>Lachnospirales</taxon>
        <taxon>Lachnospiraceae</taxon>
        <taxon>Aequitasia</taxon>
    </lineage>
</organism>
<dbReference type="InterPro" id="IPR001789">
    <property type="entry name" value="Sig_transdc_resp-reg_receiver"/>
</dbReference>
<dbReference type="EMBL" id="JAMZFW010000002">
    <property type="protein sequence ID" value="MCP1101083.1"/>
    <property type="molecule type" value="Genomic_DNA"/>
</dbReference>
<name>A0ABT1E5G4_9FIRM</name>
<evidence type="ECO:0000256" key="3">
    <source>
        <dbReference type="PROSITE-ProRule" id="PRU00169"/>
    </source>
</evidence>
<dbReference type="RefSeq" id="WP_262064873.1">
    <property type="nucleotide sequence ID" value="NZ_JAMXOD010000002.1"/>
</dbReference>
<feature type="domain" description="Response regulatory" evidence="4">
    <location>
        <begin position="7"/>
        <end position="123"/>
    </location>
</feature>
<dbReference type="InterPro" id="IPR011006">
    <property type="entry name" value="CheY-like_superfamily"/>
</dbReference>
<feature type="modified residue" description="4-aspartylphosphate" evidence="3">
    <location>
        <position position="60"/>
    </location>
</feature>
<evidence type="ECO:0000313" key="6">
    <source>
        <dbReference type="EMBL" id="MCP1101083.1"/>
    </source>
</evidence>
<dbReference type="PANTHER" id="PTHR37299:SF1">
    <property type="entry name" value="STAGE 0 SPORULATION PROTEIN A HOMOLOG"/>
    <property type="match status" value="1"/>
</dbReference>
<dbReference type="Pfam" id="PF00072">
    <property type="entry name" value="Response_reg"/>
    <property type="match status" value="1"/>
</dbReference>
<keyword evidence="3" id="KW-0597">Phosphoprotein</keyword>
<dbReference type="Gene3D" id="3.40.50.2300">
    <property type="match status" value="1"/>
</dbReference>
<evidence type="ECO:0000259" key="5">
    <source>
        <dbReference type="PROSITE" id="PS50930"/>
    </source>
</evidence>
<dbReference type="Proteomes" id="UP001523566">
    <property type="component" value="Unassembled WGS sequence"/>
</dbReference>
<reference evidence="6 7" key="1">
    <citation type="journal article" date="2022" name="Genome Biol. Evol.">
        <title>Host diet, physiology and behaviors set the stage for Lachnospiraceae cladogenesis.</title>
        <authorList>
            <person name="Vera-Ponce De Leon A."/>
            <person name="Schneider M."/>
            <person name="Jahnes B.C."/>
            <person name="Sadowski V."/>
            <person name="Camuy-Velez L.A."/>
            <person name="Duan J."/>
            <person name="Sabree Z.L."/>
        </authorList>
    </citation>
    <scope>NUCLEOTIDE SEQUENCE [LARGE SCALE GENOMIC DNA]</scope>
    <source>
        <strain evidence="6 7">PAL113</strain>
    </source>
</reference>
<dbReference type="InterPro" id="IPR046947">
    <property type="entry name" value="LytR-like"/>
</dbReference>
<dbReference type="GO" id="GO:0003677">
    <property type="term" value="F:DNA binding"/>
    <property type="evidence" value="ECO:0007669"/>
    <property type="project" value="UniProtKB-KW"/>
</dbReference>
<dbReference type="PROSITE" id="PS50930">
    <property type="entry name" value="HTH_LYTTR"/>
    <property type="match status" value="1"/>
</dbReference>
<keyword evidence="7" id="KW-1185">Reference proteome</keyword>
<evidence type="ECO:0000313" key="7">
    <source>
        <dbReference type="Proteomes" id="UP001523566"/>
    </source>
</evidence>
<dbReference type="SUPFAM" id="SSF52172">
    <property type="entry name" value="CheY-like"/>
    <property type="match status" value="1"/>
</dbReference>
<dbReference type="PROSITE" id="PS50110">
    <property type="entry name" value="RESPONSE_REGULATORY"/>
    <property type="match status" value="1"/>
</dbReference>
<proteinExistence type="predicted"/>
<comment type="caution">
    <text evidence="6">The sequence shown here is derived from an EMBL/GenBank/DDBJ whole genome shotgun (WGS) entry which is preliminary data.</text>
</comment>
<evidence type="ECO:0000256" key="2">
    <source>
        <dbReference type="ARBA" id="ARBA00024867"/>
    </source>
</evidence>
<feature type="domain" description="HTH LytTR-type" evidence="5">
    <location>
        <begin position="144"/>
        <end position="198"/>
    </location>
</feature>
<keyword evidence="6" id="KW-0238">DNA-binding</keyword>
<dbReference type="Pfam" id="PF04397">
    <property type="entry name" value="LytTR"/>
    <property type="match status" value="1"/>
</dbReference>
<dbReference type="SMART" id="SM00850">
    <property type="entry name" value="LytTR"/>
    <property type="match status" value="1"/>
</dbReference>
<gene>
    <name evidence="6" type="ORF">NK125_01480</name>
</gene>
<dbReference type="Gene3D" id="2.40.50.1020">
    <property type="entry name" value="LytTr DNA-binding domain"/>
    <property type="match status" value="1"/>
</dbReference>
<evidence type="ECO:0000256" key="1">
    <source>
        <dbReference type="ARBA" id="ARBA00018672"/>
    </source>
</evidence>
<sequence length="246" mass="29027">MTELIYKIGICDNEEYWQKKIAQLCNDCCRDLNIHAEYTFFSTGNDLVKSKIDFALLFLDEEMPGLSGLDVKETLEQRDLNIMIIFVTHHKEIIYDSFGKNVYGFLHKPVINKEFHRIFQKTIYKLNNKSFIKVFDPQKGYLNIPYRDILYIEAEGSYSNIFLHTGNHVLIRKGIGEIEYESTCRYLVRVHKSYIVNLLQKCTLNLVDSFLILNTNPSIKIQIARRRKRELQELYAEAHKIKRSYP</sequence>
<accession>A0ABT1E5G4</accession>
<protein>
    <recommendedName>
        <fullName evidence="1">Stage 0 sporulation protein A homolog</fullName>
    </recommendedName>
</protein>
<dbReference type="PANTHER" id="PTHR37299">
    <property type="entry name" value="TRANSCRIPTIONAL REGULATOR-RELATED"/>
    <property type="match status" value="1"/>
</dbReference>
<dbReference type="InterPro" id="IPR007492">
    <property type="entry name" value="LytTR_DNA-bd_dom"/>
</dbReference>
<evidence type="ECO:0000259" key="4">
    <source>
        <dbReference type="PROSITE" id="PS50110"/>
    </source>
</evidence>
<comment type="function">
    <text evidence="2">May play the central regulatory role in sporulation. It may be an element of the effector pathway responsible for the activation of sporulation genes in response to nutritional stress. Spo0A may act in concert with spo0H (a sigma factor) to control the expression of some genes that are critical to the sporulation process.</text>
</comment>